<proteinExistence type="predicted"/>
<dbReference type="InterPro" id="IPR058248">
    <property type="entry name" value="Lxx211020-like"/>
</dbReference>
<protein>
    <recommendedName>
        <fullName evidence="4">Copper(I)-binding protein</fullName>
    </recommendedName>
</protein>
<reference evidence="2 3" key="1">
    <citation type="submission" date="2018-10" db="EMBL/GenBank/DDBJ databases">
        <title>Genomic Encyclopedia of Type Strains, Phase IV (KMG-IV): sequencing the most valuable type-strain genomes for metagenomic binning, comparative biology and taxonomic classification.</title>
        <authorList>
            <person name="Goeker M."/>
        </authorList>
    </citation>
    <scope>NUCLEOTIDE SEQUENCE [LARGE SCALE GENOMIC DNA]</scope>
    <source>
        <strain evidence="2 3">DSM 26916</strain>
    </source>
</reference>
<dbReference type="SUPFAM" id="SSF110087">
    <property type="entry name" value="DR1885-like metal-binding protein"/>
    <property type="match status" value="1"/>
</dbReference>
<evidence type="ECO:0000256" key="1">
    <source>
        <dbReference type="SAM" id="SignalP"/>
    </source>
</evidence>
<keyword evidence="3" id="KW-1185">Reference proteome</keyword>
<dbReference type="EMBL" id="RCCI01000007">
    <property type="protein sequence ID" value="RLJ62707.1"/>
    <property type="molecule type" value="Genomic_DNA"/>
</dbReference>
<dbReference type="RefSeq" id="WP_165904845.1">
    <property type="nucleotide sequence ID" value="NZ_BHVV01000008.1"/>
</dbReference>
<name>A0A497XA35_9PROT</name>
<dbReference type="PANTHER" id="PTHR36302:SF1">
    <property type="entry name" value="COPPER CHAPERONE PCU(A)C"/>
    <property type="match status" value="1"/>
</dbReference>
<evidence type="ECO:0000313" key="2">
    <source>
        <dbReference type="EMBL" id="RLJ62707.1"/>
    </source>
</evidence>
<evidence type="ECO:0000313" key="3">
    <source>
        <dbReference type="Proteomes" id="UP000268908"/>
    </source>
</evidence>
<gene>
    <name evidence="2" type="ORF">DFR35_2523</name>
</gene>
<accession>A0A497XA35</accession>
<organism evidence="2 3">
    <name type="scientific">Sulfurisoma sediminicola</name>
    <dbReference type="NCBI Taxonomy" id="1381557"/>
    <lineage>
        <taxon>Bacteria</taxon>
        <taxon>Pseudomonadati</taxon>
        <taxon>Pseudomonadota</taxon>
        <taxon>Betaproteobacteria</taxon>
        <taxon>Nitrosomonadales</taxon>
        <taxon>Sterolibacteriaceae</taxon>
        <taxon>Sulfurisoma</taxon>
    </lineage>
</organism>
<dbReference type="Gene3D" id="2.60.40.1890">
    <property type="entry name" value="PCu(A)C copper chaperone"/>
    <property type="match status" value="1"/>
</dbReference>
<dbReference type="PANTHER" id="PTHR36302">
    <property type="entry name" value="BLR7088 PROTEIN"/>
    <property type="match status" value="1"/>
</dbReference>
<dbReference type="Proteomes" id="UP000268908">
    <property type="component" value="Unassembled WGS sequence"/>
</dbReference>
<dbReference type="Pfam" id="PF04314">
    <property type="entry name" value="PCuAC"/>
    <property type="match status" value="1"/>
</dbReference>
<evidence type="ECO:0008006" key="4">
    <source>
        <dbReference type="Google" id="ProtNLM"/>
    </source>
</evidence>
<comment type="caution">
    <text evidence="2">The sequence shown here is derived from an EMBL/GenBank/DDBJ whole genome shotgun (WGS) entry which is preliminary data.</text>
</comment>
<feature type="chain" id="PRO_5019791559" description="Copper(I)-binding protein" evidence="1">
    <location>
        <begin position="22"/>
        <end position="164"/>
    </location>
</feature>
<feature type="signal peptide" evidence="1">
    <location>
        <begin position="1"/>
        <end position="21"/>
    </location>
</feature>
<dbReference type="AlphaFoldDB" id="A0A497XA35"/>
<dbReference type="InterPro" id="IPR036182">
    <property type="entry name" value="PCuAC_sf"/>
</dbReference>
<sequence length="164" mass="17168">MKRFALSLAASLAVLSAPTFAAGTADSISVVDPYVRLAPPGATTTGAFMVIKNGGTKDVKVVKADNPASKATELHTHIDEGGVMKMRPVKDIEVKAKGETSLKPGGLHVMMIEPKAMKEGDIVPITLTFDDGSTKKVDAKVMKPTAAAMPMGGMSGHDMSQHKH</sequence>
<keyword evidence="1" id="KW-0732">Signal</keyword>
<dbReference type="InterPro" id="IPR007410">
    <property type="entry name" value="LpqE-like"/>
</dbReference>